<organism evidence="12 13">
    <name type="scientific">Clostridium beijerinckii</name>
    <name type="common">Clostridium MP</name>
    <dbReference type="NCBI Taxonomy" id="1520"/>
    <lineage>
        <taxon>Bacteria</taxon>
        <taxon>Bacillati</taxon>
        <taxon>Bacillota</taxon>
        <taxon>Clostridia</taxon>
        <taxon>Eubacteriales</taxon>
        <taxon>Clostridiaceae</taxon>
        <taxon>Clostridium</taxon>
    </lineage>
</organism>
<dbReference type="Pfam" id="PF16927">
    <property type="entry name" value="HisKA_7TM"/>
    <property type="match status" value="1"/>
</dbReference>
<evidence type="ECO:0000256" key="6">
    <source>
        <dbReference type="ARBA" id="ARBA00022777"/>
    </source>
</evidence>
<evidence type="ECO:0000256" key="2">
    <source>
        <dbReference type="ARBA" id="ARBA00012438"/>
    </source>
</evidence>
<dbReference type="SUPFAM" id="SSF55785">
    <property type="entry name" value="PYP-like sensor domain (PAS domain)"/>
    <property type="match status" value="1"/>
</dbReference>
<protein>
    <recommendedName>
        <fullName evidence="2">histidine kinase</fullName>
        <ecNumber evidence="2">2.7.13.3</ecNumber>
    </recommendedName>
</protein>
<feature type="transmembrane region" description="Helical" evidence="9">
    <location>
        <begin position="132"/>
        <end position="159"/>
    </location>
</feature>
<dbReference type="EC" id="2.7.13.3" evidence="2"/>
<keyword evidence="5" id="KW-0547">Nucleotide-binding</keyword>
<evidence type="ECO:0000259" key="11">
    <source>
        <dbReference type="Pfam" id="PF16927"/>
    </source>
</evidence>
<dbReference type="Proteomes" id="UP000190973">
    <property type="component" value="Unassembled WGS sequence"/>
</dbReference>
<dbReference type="Gene3D" id="3.30.565.10">
    <property type="entry name" value="Histidine kinase-like ATPase, C-terminal domain"/>
    <property type="match status" value="1"/>
</dbReference>
<dbReference type="AlphaFoldDB" id="A0A1S8S8M1"/>
<dbReference type="InterPro" id="IPR011712">
    <property type="entry name" value="Sig_transdc_His_kin_sub3_dim/P"/>
</dbReference>
<dbReference type="SUPFAM" id="SSF55874">
    <property type="entry name" value="ATPase domain of HSP90 chaperone/DNA topoisomerase II/histidine kinase"/>
    <property type="match status" value="1"/>
</dbReference>
<dbReference type="InterPro" id="IPR031621">
    <property type="entry name" value="HisKA_7TM"/>
</dbReference>
<feature type="transmembrane region" description="Helical" evidence="9">
    <location>
        <begin position="6"/>
        <end position="26"/>
    </location>
</feature>
<dbReference type="InterPro" id="IPR035965">
    <property type="entry name" value="PAS-like_dom_sf"/>
</dbReference>
<reference evidence="12 13" key="1">
    <citation type="submission" date="2016-05" db="EMBL/GenBank/DDBJ databases">
        <title>Microbial solvent formation.</title>
        <authorList>
            <person name="Poehlein A."/>
            <person name="Montoya Solano J.D."/>
            <person name="Flitsch S."/>
            <person name="Krabben P."/>
            <person name="Duerre P."/>
            <person name="Daniel R."/>
        </authorList>
    </citation>
    <scope>NUCLEOTIDE SEQUENCE [LARGE SCALE GENOMIC DNA]</scope>
    <source>
        <strain evidence="12 13">DSM 53</strain>
    </source>
</reference>
<evidence type="ECO:0000259" key="10">
    <source>
        <dbReference type="Pfam" id="PF07730"/>
    </source>
</evidence>
<dbReference type="RefSeq" id="WP_077838727.1">
    <property type="nucleotide sequence ID" value="NZ_JABTAE010000001.1"/>
</dbReference>
<dbReference type="GO" id="GO:0000155">
    <property type="term" value="F:phosphorelay sensor kinase activity"/>
    <property type="evidence" value="ECO:0007669"/>
    <property type="project" value="InterPro"/>
</dbReference>
<dbReference type="Gene3D" id="3.30.450.20">
    <property type="entry name" value="PAS domain"/>
    <property type="match status" value="1"/>
</dbReference>
<feature type="transmembrane region" description="Helical" evidence="9">
    <location>
        <begin position="200"/>
        <end position="218"/>
    </location>
</feature>
<evidence type="ECO:0000313" key="12">
    <source>
        <dbReference type="EMBL" id="OOM61754.1"/>
    </source>
</evidence>
<evidence type="ECO:0000256" key="7">
    <source>
        <dbReference type="ARBA" id="ARBA00022840"/>
    </source>
</evidence>
<keyword evidence="9" id="KW-1133">Transmembrane helix</keyword>
<evidence type="ECO:0000256" key="3">
    <source>
        <dbReference type="ARBA" id="ARBA00022553"/>
    </source>
</evidence>
<keyword evidence="8" id="KW-0902">Two-component regulatory system</keyword>
<dbReference type="InterPro" id="IPR050482">
    <property type="entry name" value="Sensor_HK_TwoCompSys"/>
</dbReference>
<feature type="domain" description="Signal transduction histidine kinase subgroup 3 dimerisation and phosphoacceptor" evidence="10">
    <location>
        <begin position="374"/>
        <end position="438"/>
    </location>
</feature>
<feature type="transmembrane region" description="Helical" evidence="9">
    <location>
        <begin position="99"/>
        <end position="120"/>
    </location>
</feature>
<dbReference type="Pfam" id="PF07730">
    <property type="entry name" value="HisKA_3"/>
    <property type="match status" value="1"/>
</dbReference>
<comment type="catalytic activity">
    <reaction evidence="1">
        <text>ATP + protein L-histidine = ADP + protein N-phospho-L-histidine.</text>
        <dbReference type="EC" id="2.7.13.3"/>
    </reaction>
</comment>
<evidence type="ECO:0000256" key="5">
    <source>
        <dbReference type="ARBA" id="ARBA00022741"/>
    </source>
</evidence>
<dbReference type="GO" id="GO:0046983">
    <property type="term" value="F:protein dimerization activity"/>
    <property type="evidence" value="ECO:0007669"/>
    <property type="project" value="InterPro"/>
</dbReference>
<keyword evidence="9" id="KW-0472">Membrane</keyword>
<dbReference type="PANTHER" id="PTHR24421:SF10">
    <property type="entry name" value="NITRATE_NITRITE SENSOR PROTEIN NARQ"/>
    <property type="match status" value="1"/>
</dbReference>
<accession>A0A1S8S8M1</accession>
<evidence type="ECO:0000313" key="13">
    <source>
        <dbReference type="Proteomes" id="UP000190973"/>
    </source>
</evidence>
<dbReference type="EMBL" id="LZZI01000031">
    <property type="protein sequence ID" value="OOM61754.1"/>
    <property type="molecule type" value="Genomic_DNA"/>
</dbReference>
<sequence>MQVTMGVGLLSGSALLSIFISIYFVLFGNRSKLLYSFIYCQVLIFIWSAGYIIEIISKDFQIKYIGVCLEGFAICFMGIIWLYFSMLYTDNIFAQNKKLIGSLFFIGVTEYIIILTNDYHGLYYKVFEIDRIIYGIAFGINLFLTYIYVFLSTFIMVRYSLKKIGNEKKQSIILIIAAIIPIIANFLYVSRKIKFDFTPVSFSISLLLIAIAIFKYRFLNAIPTGVRKVFDTVEASIVLIDNNGRIVSKNNSFIETFNEYKGNTVAEFQAYLKRKMIGDIYDELLMRAILQGTLEPVFGEIKVDIRDGKVFRVAIQPLLDKFKRDIGRVVSFTNITSYRELVDQLAKKNVQLTDTNEKLKEHMLVLEELAVLKERNRVAREIHDSLGHTLTFLIKVQEGAILDFGHDNERMIESIKIANKITRQGLKELRLSLYDIMPEKQGANSLFEKLERLALDFKSSGIKIEITDECEDNYINDDSSQTIFRICQEAVTNSVRHGDADEIHIIIKINDKMLKLFIIDNGKGCIEINKGYGILGMEERVRKYSGNIVFGSDGESGFNIKVEIPIGDGVT</sequence>
<keyword evidence="7" id="KW-0067">ATP-binding</keyword>
<gene>
    <name evidence="12" type="primary">liaS</name>
    <name evidence="12" type="ORF">CLBCK_21200</name>
</gene>
<evidence type="ECO:0000256" key="8">
    <source>
        <dbReference type="ARBA" id="ARBA00023012"/>
    </source>
</evidence>
<proteinExistence type="predicted"/>
<keyword evidence="4 12" id="KW-0808">Transferase</keyword>
<keyword evidence="6 12" id="KW-0418">Kinase</keyword>
<dbReference type="CDD" id="cd16917">
    <property type="entry name" value="HATPase_UhpB-NarQ-NarX-like"/>
    <property type="match status" value="1"/>
</dbReference>
<keyword evidence="3" id="KW-0597">Phosphoprotein</keyword>
<evidence type="ECO:0000256" key="9">
    <source>
        <dbReference type="SAM" id="Phobius"/>
    </source>
</evidence>
<feature type="transmembrane region" description="Helical" evidence="9">
    <location>
        <begin position="64"/>
        <end position="87"/>
    </location>
</feature>
<keyword evidence="9" id="KW-0812">Transmembrane</keyword>
<evidence type="ECO:0000256" key="4">
    <source>
        <dbReference type="ARBA" id="ARBA00022679"/>
    </source>
</evidence>
<dbReference type="InterPro" id="IPR036890">
    <property type="entry name" value="HATPase_C_sf"/>
</dbReference>
<dbReference type="PANTHER" id="PTHR24421">
    <property type="entry name" value="NITRATE/NITRITE SENSOR PROTEIN NARX-RELATED"/>
    <property type="match status" value="1"/>
</dbReference>
<feature type="transmembrane region" description="Helical" evidence="9">
    <location>
        <begin position="33"/>
        <end position="52"/>
    </location>
</feature>
<feature type="transmembrane region" description="Helical" evidence="9">
    <location>
        <begin position="171"/>
        <end position="188"/>
    </location>
</feature>
<name>A0A1S8S8M1_CLOBE</name>
<dbReference type="GO" id="GO:0016020">
    <property type="term" value="C:membrane"/>
    <property type="evidence" value="ECO:0007669"/>
    <property type="project" value="InterPro"/>
</dbReference>
<comment type="caution">
    <text evidence="12">The sequence shown here is derived from an EMBL/GenBank/DDBJ whole genome shotgun (WGS) entry which is preliminary data.</text>
</comment>
<feature type="domain" description="Histidine kinase N-terminal 7TM region" evidence="11">
    <location>
        <begin position="11"/>
        <end position="223"/>
    </location>
</feature>
<dbReference type="Gene3D" id="1.20.5.1930">
    <property type="match status" value="1"/>
</dbReference>
<evidence type="ECO:0000256" key="1">
    <source>
        <dbReference type="ARBA" id="ARBA00000085"/>
    </source>
</evidence>
<dbReference type="GO" id="GO:0005524">
    <property type="term" value="F:ATP binding"/>
    <property type="evidence" value="ECO:0007669"/>
    <property type="project" value="UniProtKB-KW"/>
</dbReference>